<dbReference type="PROSITE" id="PS00615">
    <property type="entry name" value="C_TYPE_LECTIN_1"/>
    <property type="match status" value="1"/>
</dbReference>
<organism evidence="3 4">
    <name type="scientific">Sinocyclocheilus grahami</name>
    <name type="common">Dianchi golden-line fish</name>
    <name type="synonym">Barbus grahami</name>
    <dbReference type="NCBI Taxonomy" id="75366"/>
    <lineage>
        <taxon>Eukaryota</taxon>
        <taxon>Metazoa</taxon>
        <taxon>Chordata</taxon>
        <taxon>Craniata</taxon>
        <taxon>Vertebrata</taxon>
        <taxon>Euteleostomi</taxon>
        <taxon>Actinopterygii</taxon>
        <taxon>Neopterygii</taxon>
        <taxon>Teleostei</taxon>
        <taxon>Ostariophysi</taxon>
        <taxon>Cypriniformes</taxon>
        <taxon>Cyprinidae</taxon>
        <taxon>Cyprininae</taxon>
        <taxon>Sinocyclocheilus</taxon>
    </lineage>
</organism>
<sequence>MLIWIGFQHLVEAMPQKFKAVLKAKGELEWYNGFCPDKRPFFCYFNYNLKLVTANMTWEDALIYCRDKFFDLASASEKYQLEILQDNSQASTTEAVWTGLHFLAGEWHWVSKSFRHIPYQEEPYRCGALNIMTNQWENRDCEEKLHFLCY</sequence>
<dbReference type="InterPro" id="IPR018378">
    <property type="entry name" value="C-type_lectin_CS"/>
</dbReference>
<reference evidence="3" key="1">
    <citation type="submission" date="2025-08" db="UniProtKB">
        <authorList>
            <consortium name="Ensembl"/>
        </authorList>
    </citation>
    <scope>IDENTIFICATION</scope>
</reference>
<evidence type="ECO:0000256" key="1">
    <source>
        <dbReference type="ARBA" id="ARBA00023157"/>
    </source>
</evidence>
<name>A0A672KSF5_SINGR</name>
<dbReference type="SUPFAM" id="SSF56436">
    <property type="entry name" value="C-type lectin-like"/>
    <property type="match status" value="1"/>
</dbReference>
<evidence type="ECO:0000259" key="2">
    <source>
        <dbReference type="PROSITE" id="PS50041"/>
    </source>
</evidence>
<dbReference type="Proteomes" id="UP000472262">
    <property type="component" value="Unassembled WGS sequence"/>
</dbReference>
<dbReference type="AlphaFoldDB" id="A0A672KSF5"/>
<keyword evidence="1" id="KW-1015">Disulfide bond</keyword>
<feature type="domain" description="C-type lectin" evidence="2">
    <location>
        <begin position="43"/>
        <end position="150"/>
    </location>
</feature>
<proteinExistence type="predicted"/>
<dbReference type="PANTHER" id="PTHR45784:SF8">
    <property type="entry name" value="C-TYPE MANNOSE RECEPTOR 2-RELATED"/>
    <property type="match status" value="1"/>
</dbReference>
<dbReference type="SMART" id="SM00034">
    <property type="entry name" value="CLECT"/>
    <property type="match status" value="1"/>
</dbReference>
<protein>
    <recommendedName>
        <fullName evidence="2">C-type lectin domain-containing protein</fullName>
    </recommendedName>
</protein>
<dbReference type="Pfam" id="PF00059">
    <property type="entry name" value="Lectin_C"/>
    <property type="match status" value="1"/>
</dbReference>
<dbReference type="PROSITE" id="PS50041">
    <property type="entry name" value="C_TYPE_LECTIN_2"/>
    <property type="match status" value="1"/>
</dbReference>
<evidence type="ECO:0000313" key="4">
    <source>
        <dbReference type="Proteomes" id="UP000472262"/>
    </source>
</evidence>
<dbReference type="InterPro" id="IPR001304">
    <property type="entry name" value="C-type_lectin-like"/>
</dbReference>
<dbReference type="PANTHER" id="PTHR45784">
    <property type="entry name" value="C-TYPE LECTIN DOMAIN FAMILY 20 MEMBER A-RELATED"/>
    <property type="match status" value="1"/>
</dbReference>
<dbReference type="Ensembl" id="ENSSGRT00000015921.1">
    <property type="protein sequence ID" value="ENSSGRP00000014730.1"/>
    <property type="gene ID" value="ENSSGRG00000009186.1"/>
</dbReference>
<dbReference type="OMA" id="ANMTWED"/>
<reference evidence="3" key="2">
    <citation type="submission" date="2025-09" db="UniProtKB">
        <authorList>
            <consortium name="Ensembl"/>
        </authorList>
    </citation>
    <scope>IDENTIFICATION</scope>
</reference>
<keyword evidence="4" id="KW-1185">Reference proteome</keyword>
<dbReference type="InterPro" id="IPR016186">
    <property type="entry name" value="C-type_lectin-like/link_sf"/>
</dbReference>
<dbReference type="Gene3D" id="3.10.100.10">
    <property type="entry name" value="Mannose-Binding Protein A, subunit A"/>
    <property type="match status" value="1"/>
</dbReference>
<evidence type="ECO:0000313" key="3">
    <source>
        <dbReference type="Ensembl" id="ENSSGRP00000014730.1"/>
    </source>
</evidence>
<dbReference type="InterPro" id="IPR016187">
    <property type="entry name" value="CTDL_fold"/>
</dbReference>
<dbReference type="InParanoid" id="A0A672KSF5"/>
<accession>A0A672KSF5</accession>